<keyword evidence="2" id="KW-1185">Reference proteome</keyword>
<gene>
    <name evidence="1" type="ORF">HPB48_019787</name>
</gene>
<dbReference type="EMBL" id="JABSTR010000010">
    <property type="protein sequence ID" value="KAH9379732.1"/>
    <property type="molecule type" value="Genomic_DNA"/>
</dbReference>
<name>A0A9J6GZ93_HAELO</name>
<sequence length="69" mass="7647">MPKWILIIADFLDVETSGDLLRADRAMLEKACELSSFKKTKTTISEDKLVTNYSDAATGVIKISKSLPK</sequence>
<evidence type="ECO:0000313" key="1">
    <source>
        <dbReference type="EMBL" id="KAH9379732.1"/>
    </source>
</evidence>
<evidence type="ECO:0000313" key="2">
    <source>
        <dbReference type="Proteomes" id="UP000821853"/>
    </source>
</evidence>
<proteinExistence type="predicted"/>
<protein>
    <submittedName>
        <fullName evidence="1">Uncharacterized protein</fullName>
    </submittedName>
</protein>
<dbReference type="AlphaFoldDB" id="A0A9J6GZ93"/>
<accession>A0A9J6GZ93</accession>
<dbReference type="Proteomes" id="UP000821853">
    <property type="component" value="Chromosome 8"/>
</dbReference>
<reference evidence="1 2" key="1">
    <citation type="journal article" date="2020" name="Cell">
        <title>Large-Scale Comparative Analyses of Tick Genomes Elucidate Their Genetic Diversity and Vector Capacities.</title>
        <authorList>
            <consortium name="Tick Genome and Microbiome Consortium (TIGMIC)"/>
            <person name="Jia N."/>
            <person name="Wang J."/>
            <person name="Shi W."/>
            <person name="Du L."/>
            <person name="Sun Y."/>
            <person name="Zhan W."/>
            <person name="Jiang J.F."/>
            <person name="Wang Q."/>
            <person name="Zhang B."/>
            <person name="Ji P."/>
            <person name="Bell-Sakyi L."/>
            <person name="Cui X.M."/>
            <person name="Yuan T.T."/>
            <person name="Jiang B.G."/>
            <person name="Yang W.F."/>
            <person name="Lam T.T."/>
            <person name="Chang Q.C."/>
            <person name="Ding S.J."/>
            <person name="Wang X.J."/>
            <person name="Zhu J.G."/>
            <person name="Ruan X.D."/>
            <person name="Zhao L."/>
            <person name="Wei J.T."/>
            <person name="Ye R.Z."/>
            <person name="Que T.C."/>
            <person name="Du C.H."/>
            <person name="Zhou Y.H."/>
            <person name="Cheng J.X."/>
            <person name="Dai P.F."/>
            <person name="Guo W.B."/>
            <person name="Han X.H."/>
            <person name="Huang E.J."/>
            <person name="Li L.F."/>
            <person name="Wei W."/>
            <person name="Gao Y.C."/>
            <person name="Liu J.Z."/>
            <person name="Shao H.Z."/>
            <person name="Wang X."/>
            <person name="Wang C.C."/>
            <person name="Yang T.C."/>
            <person name="Huo Q.B."/>
            <person name="Li W."/>
            <person name="Chen H.Y."/>
            <person name="Chen S.E."/>
            <person name="Zhou L.G."/>
            <person name="Ni X.B."/>
            <person name="Tian J.H."/>
            <person name="Sheng Y."/>
            <person name="Liu T."/>
            <person name="Pan Y.S."/>
            <person name="Xia L.Y."/>
            <person name="Li J."/>
            <person name="Zhao F."/>
            <person name="Cao W.C."/>
        </authorList>
    </citation>
    <scope>NUCLEOTIDE SEQUENCE [LARGE SCALE GENOMIC DNA]</scope>
    <source>
        <strain evidence="1">HaeL-2018</strain>
    </source>
</reference>
<organism evidence="1 2">
    <name type="scientific">Haemaphysalis longicornis</name>
    <name type="common">Bush tick</name>
    <dbReference type="NCBI Taxonomy" id="44386"/>
    <lineage>
        <taxon>Eukaryota</taxon>
        <taxon>Metazoa</taxon>
        <taxon>Ecdysozoa</taxon>
        <taxon>Arthropoda</taxon>
        <taxon>Chelicerata</taxon>
        <taxon>Arachnida</taxon>
        <taxon>Acari</taxon>
        <taxon>Parasitiformes</taxon>
        <taxon>Ixodida</taxon>
        <taxon>Ixodoidea</taxon>
        <taxon>Ixodidae</taxon>
        <taxon>Haemaphysalinae</taxon>
        <taxon>Haemaphysalis</taxon>
    </lineage>
</organism>
<comment type="caution">
    <text evidence="1">The sequence shown here is derived from an EMBL/GenBank/DDBJ whole genome shotgun (WGS) entry which is preliminary data.</text>
</comment>
<dbReference type="VEuPathDB" id="VectorBase:HLOH_041353"/>